<organism evidence="1 2">
    <name type="scientific">Cellulomonas alba</name>
    <dbReference type="NCBI Taxonomy" id="3053467"/>
    <lineage>
        <taxon>Bacteria</taxon>
        <taxon>Bacillati</taxon>
        <taxon>Actinomycetota</taxon>
        <taxon>Actinomycetes</taxon>
        <taxon>Micrococcales</taxon>
        <taxon>Cellulomonadaceae</taxon>
        <taxon>Cellulomonas</taxon>
    </lineage>
</organism>
<gene>
    <name evidence="1" type="ORF">QRT04_08870</name>
</gene>
<dbReference type="Proteomes" id="UP001529338">
    <property type="component" value="Unassembled WGS sequence"/>
</dbReference>
<sequence length="90" mass="9028">MAPVAPWPFEASAGAAEAEALAAAAAVPFGRCCVPFGPDGAPPEPDADPVDVLPFFDVAVRPVTLVRTGRVSSGVSHATADPVCARDDVG</sequence>
<evidence type="ECO:0000313" key="1">
    <source>
        <dbReference type="EMBL" id="MDM7855043.1"/>
    </source>
</evidence>
<protein>
    <submittedName>
        <fullName evidence="1">Uncharacterized protein</fullName>
    </submittedName>
</protein>
<proteinExistence type="predicted"/>
<dbReference type="RefSeq" id="WP_289454853.1">
    <property type="nucleotide sequence ID" value="NZ_JAUCGQ010000001.1"/>
</dbReference>
<comment type="caution">
    <text evidence="1">The sequence shown here is derived from an EMBL/GenBank/DDBJ whole genome shotgun (WGS) entry which is preliminary data.</text>
</comment>
<keyword evidence="2" id="KW-1185">Reference proteome</keyword>
<name>A0ABT7SFR4_9CELL</name>
<evidence type="ECO:0000313" key="2">
    <source>
        <dbReference type="Proteomes" id="UP001529338"/>
    </source>
</evidence>
<reference evidence="1 2" key="1">
    <citation type="submission" date="2023-06" db="EMBL/GenBank/DDBJ databases">
        <title>Cellulomonas sp. MW4 Whole genome sequence.</title>
        <authorList>
            <person name="Park S."/>
        </authorList>
    </citation>
    <scope>NUCLEOTIDE SEQUENCE [LARGE SCALE GENOMIC DNA]</scope>
    <source>
        <strain evidence="1 2">MW4</strain>
    </source>
</reference>
<dbReference type="EMBL" id="JAUCGQ010000001">
    <property type="protein sequence ID" value="MDM7855043.1"/>
    <property type="molecule type" value="Genomic_DNA"/>
</dbReference>
<accession>A0ABT7SFR4</accession>